<dbReference type="PANTHER" id="PTHR30273">
    <property type="entry name" value="PERIPLASMIC SIGNAL SENSOR AND SIGMA FACTOR ACTIVATOR FECR-RELATED"/>
    <property type="match status" value="1"/>
</dbReference>
<evidence type="ECO:0000256" key="1">
    <source>
        <dbReference type="ARBA" id="ARBA00023015"/>
    </source>
</evidence>
<dbReference type="SUPFAM" id="SSF88946">
    <property type="entry name" value="Sigma2 domain of RNA polymerase sigma factors"/>
    <property type="match status" value="1"/>
</dbReference>
<comment type="caution">
    <text evidence="9">The sequence shown here is derived from an EMBL/GenBank/DDBJ whole genome shotgun (WGS) entry which is preliminary data.</text>
</comment>
<dbReference type="InterPro" id="IPR013325">
    <property type="entry name" value="RNA_pol_sigma_r2"/>
</dbReference>
<feature type="domain" description="RNA polymerase sigma-70 region 2" evidence="6">
    <location>
        <begin position="27"/>
        <end position="92"/>
    </location>
</feature>
<dbReference type="InterPro" id="IPR013324">
    <property type="entry name" value="RNA_pol_sigma_r3/r4-like"/>
</dbReference>
<evidence type="ECO:0000259" key="7">
    <source>
        <dbReference type="Pfam" id="PF04545"/>
    </source>
</evidence>
<dbReference type="SUPFAM" id="SSF88659">
    <property type="entry name" value="Sigma3 and sigma4 domains of RNA polymerase sigma factors"/>
    <property type="match status" value="1"/>
</dbReference>
<keyword evidence="1" id="KW-0805">Transcription regulation</keyword>
<keyword evidence="4" id="KW-0804">Transcription</keyword>
<dbReference type="InterPro" id="IPR006860">
    <property type="entry name" value="FecR"/>
</dbReference>
<dbReference type="Gene3D" id="1.10.10.10">
    <property type="entry name" value="Winged helix-like DNA-binding domain superfamily/Winged helix DNA-binding domain"/>
    <property type="match status" value="1"/>
</dbReference>
<dbReference type="InterPro" id="IPR012373">
    <property type="entry name" value="Ferrdict_sens_TM"/>
</dbReference>
<sequence length="412" mass="46353">MPKSPAPDEPTSDSNDARPPKSVLEIFSELRPDFERRLTRQLGSREDAEDVLQNVSIALLKVEKKHQTIQNPRAFVYRTVRNAATDHRRKRRTRENGEGQFAQEQPQSTPENAASDALNAQQTLQAFEQVPPEEYQAISLRFSDDLTHDEVGFEMGISRNRAAKLVRSAVKIVKKGLKILVCLCAVWLGSSSNQGENHTLKADAGEWRHLTLTDGSTIQAMPRTTLKQSATPAERHVRLIEGEATFKVAKDSKRPFIVETYNMRAEAVGTEFSVQVSDHDSVVIVMEGTVKVSRIGSTPEPETFSDVLVSAGQEVRVSAMEPLEIKDVDLPRKLDWSQGWLNSQGETIGEVADQFNRRNRLQILIDDPQLAQRRTGLYRLRIDDPESFVKLLSDQEGVIVTREGNRIHVRLE</sequence>
<dbReference type="Gene3D" id="1.10.1740.10">
    <property type="match status" value="1"/>
</dbReference>
<gene>
    <name evidence="9" type="ORF">ACFPN2_24840</name>
</gene>
<proteinExistence type="predicted"/>
<dbReference type="RefSeq" id="WP_380601631.1">
    <property type="nucleotide sequence ID" value="NZ_JBHSDU010000014.1"/>
</dbReference>
<dbReference type="PANTHER" id="PTHR30273:SF2">
    <property type="entry name" value="PROTEIN FECR"/>
    <property type="match status" value="1"/>
</dbReference>
<dbReference type="EMBL" id="JBHSDU010000014">
    <property type="protein sequence ID" value="MFC4312333.1"/>
    <property type="molecule type" value="Genomic_DNA"/>
</dbReference>
<dbReference type="InterPro" id="IPR014284">
    <property type="entry name" value="RNA_pol_sigma-70_dom"/>
</dbReference>
<feature type="region of interest" description="Disordered" evidence="5">
    <location>
        <begin position="1"/>
        <end position="21"/>
    </location>
</feature>
<protein>
    <submittedName>
        <fullName evidence="9">Sigma-70 family RNA polymerase sigma factor</fullName>
    </submittedName>
</protein>
<feature type="domain" description="FecR protein" evidence="8">
    <location>
        <begin position="199"/>
        <end position="291"/>
    </location>
</feature>
<keyword evidence="2" id="KW-0731">Sigma factor</keyword>
<keyword evidence="3" id="KW-0238">DNA-binding</keyword>
<evidence type="ECO:0000256" key="3">
    <source>
        <dbReference type="ARBA" id="ARBA00023125"/>
    </source>
</evidence>
<dbReference type="Proteomes" id="UP001595904">
    <property type="component" value="Unassembled WGS sequence"/>
</dbReference>
<evidence type="ECO:0000256" key="5">
    <source>
        <dbReference type="SAM" id="MobiDB-lite"/>
    </source>
</evidence>
<reference evidence="10" key="1">
    <citation type="journal article" date="2019" name="Int. J. Syst. Evol. Microbiol.">
        <title>The Global Catalogue of Microorganisms (GCM) 10K type strain sequencing project: providing services to taxonomists for standard genome sequencing and annotation.</title>
        <authorList>
            <consortium name="The Broad Institute Genomics Platform"/>
            <consortium name="The Broad Institute Genome Sequencing Center for Infectious Disease"/>
            <person name="Wu L."/>
            <person name="Ma J."/>
        </authorList>
    </citation>
    <scope>NUCLEOTIDE SEQUENCE [LARGE SCALE GENOMIC DNA]</scope>
    <source>
        <strain evidence="10">CGMCC 1.10759</strain>
    </source>
</reference>
<dbReference type="Gene3D" id="2.60.120.1440">
    <property type="match status" value="1"/>
</dbReference>
<feature type="domain" description="RNA polymerase sigma-70 region 4" evidence="7">
    <location>
        <begin position="126"/>
        <end position="172"/>
    </location>
</feature>
<accession>A0ABV8SZF2</accession>
<evidence type="ECO:0000256" key="2">
    <source>
        <dbReference type="ARBA" id="ARBA00023082"/>
    </source>
</evidence>
<dbReference type="InterPro" id="IPR007630">
    <property type="entry name" value="RNA_pol_sigma70_r4"/>
</dbReference>
<evidence type="ECO:0000313" key="10">
    <source>
        <dbReference type="Proteomes" id="UP001595904"/>
    </source>
</evidence>
<dbReference type="Pfam" id="PF04545">
    <property type="entry name" value="Sigma70_r4"/>
    <property type="match status" value="1"/>
</dbReference>
<evidence type="ECO:0000259" key="6">
    <source>
        <dbReference type="Pfam" id="PF04542"/>
    </source>
</evidence>
<feature type="compositionally biased region" description="Polar residues" evidence="5">
    <location>
        <begin position="102"/>
        <end position="114"/>
    </location>
</feature>
<evidence type="ECO:0000256" key="4">
    <source>
        <dbReference type="ARBA" id="ARBA00023163"/>
    </source>
</evidence>
<dbReference type="InterPro" id="IPR036388">
    <property type="entry name" value="WH-like_DNA-bd_sf"/>
</dbReference>
<evidence type="ECO:0000313" key="9">
    <source>
        <dbReference type="EMBL" id="MFC4312333.1"/>
    </source>
</evidence>
<feature type="region of interest" description="Disordered" evidence="5">
    <location>
        <begin position="83"/>
        <end position="114"/>
    </location>
</feature>
<evidence type="ECO:0000259" key="8">
    <source>
        <dbReference type="Pfam" id="PF04773"/>
    </source>
</evidence>
<keyword evidence="10" id="KW-1185">Reference proteome</keyword>
<organism evidence="9 10">
    <name type="scientific">Steroidobacter flavus</name>
    <dbReference type="NCBI Taxonomy" id="1842136"/>
    <lineage>
        <taxon>Bacteria</taxon>
        <taxon>Pseudomonadati</taxon>
        <taxon>Pseudomonadota</taxon>
        <taxon>Gammaproteobacteria</taxon>
        <taxon>Steroidobacterales</taxon>
        <taxon>Steroidobacteraceae</taxon>
        <taxon>Steroidobacter</taxon>
    </lineage>
</organism>
<name>A0ABV8SZF2_9GAMM</name>
<dbReference type="InterPro" id="IPR007627">
    <property type="entry name" value="RNA_pol_sigma70_r2"/>
</dbReference>
<dbReference type="Pfam" id="PF04773">
    <property type="entry name" value="FecR"/>
    <property type="match status" value="1"/>
</dbReference>
<dbReference type="NCBIfam" id="TIGR02937">
    <property type="entry name" value="sigma70-ECF"/>
    <property type="match status" value="1"/>
</dbReference>
<dbReference type="Pfam" id="PF04542">
    <property type="entry name" value="Sigma70_r2"/>
    <property type="match status" value="1"/>
</dbReference>